<dbReference type="PANTHER" id="PTHR13341:SF6">
    <property type="entry name" value="PROTEIN CANOPY HOMOLOG 2"/>
    <property type="match status" value="1"/>
</dbReference>
<dbReference type="KEGG" id="pmrn:116954646"/>
<evidence type="ECO:0000313" key="4">
    <source>
        <dbReference type="Proteomes" id="UP001318040"/>
    </source>
</evidence>
<dbReference type="PANTHER" id="PTHR13341">
    <property type="entry name" value="MIR-INTERACTING SAPOSIN-LIKE PROTEIN"/>
    <property type="match status" value="1"/>
</dbReference>
<feature type="domain" description="DUF3456" evidence="3">
    <location>
        <begin position="30"/>
        <end position="172"/>
    </location>
</feature>
<dbReference type="Pfam" id="PF11938">
    <property type="entry name" value="DUF3456"/>
    <property type="match status" value="1"/>
</dbReference>
<accession>A0AAJ7XDZ3</accession>
<keyword evidence="4" id="KW-1185">Reference proteome</keyword>
<dbReference type="RefSeq" id="XP_032831214.1">
    <property type="nucleotide sequence ID" value="XM_032975323.1"/>
</dbReference>
<proteinExistence type="inferred from homology"/>
<sequence>MSLLTLLLLSASALLMLPTPGAAKKDYGLYCGACRALVDEVTWEVSQVDPKKTIQVGSFRINPDGTQDTTEVPFARSEAHLLEVLEGVCQRVGDYAEVDAGSGRPRSFVRTTARPGEKLDLSNVTISGDVGTMLKFACENIVEEFEDDIISLFVHETEHVADKLCSKKSDYCEHTLHVPHDEL</sequence>
<organism evidence="4 5">
    <name type="scientific">Petromyzon marinus</name>
    <name type="common">Sea lamprey</name>
    <dbReference type="NCBI Taxonomy" id="7757"/>
    <lineage>
        <taxon>Eukaryota</taxon>
        <taxon>Metazoa</taxon>
        <taxon>Chordata</taxon>
        <taxon>Craniata</taxon>
        <taxon>Vertebrata</taxon>
        <taxon>Cyclostomata</taxon>
        <taxon>Hyperoartia</taxon>
        <taxon>Petromyzontiformes</taxon>
        <taxon>Petromyzontidae</taxon>
        <taxon>Petromyzon</taxon>
    </lineage>
</organism>
<feature type="chain" id="PRO_5042543851" evidence="2">
    <location>
        <begin position="24"/>
        <end position="183"/>
    </location>
</feature>
<evidence type="ECO:0000256" key="2">
    <source>
        <dbReference type="SAM" id="SignalP"/>
    </source>
</evidence>
<name>A0AAJ7XDZ3_PETMA</name>
<keyword evidence="2" id="KW-0732">Signal</keyword>
<dbReference type="Proteomes" id="UP001318040">
    <property type="component" value="Chromosome 56"/>
</dbReference>
<feature type="signal peptide" evidence="2">
    <location>
        <begin position="1"/>
        <end position="23"/>
    </location>
</feature>
<protein>
    <submittedName>
        <fullName evidence="5">Protein canopy homolog 2-like</fullName>
    </submittedName>
</protein>
<evidence type="ECO:0000259" key="3">
    <source>
        <dbReference type="Pfam" id="PF11938"/>
    </source>
</evidence>
<comment type="similarity">
    <text evidence="1">Belongs to the canopy family.</text>
</comment>
<dbReference type="GO" id="GO:0005783">
    <property type="term" value="C:endoplasmic reticulum"/>
    <property type="evidence" value="ECO:0007669"/>
    <property type="project" value="TreeGrafter"/>
</dbReference>
<reference evidence="5" key="1">
    <citation type="submission" date="2025-08" db="UniProtKB">
        <authorList>
            <consortium name="RefSeq"/>
        </authorList>
    </citation>
    <scope>IDENTIFICATION</scope>
    <source>
        <tissue evidence="5">Sperm</tissue>
    </source>
</reference>
<dbReference type="AlphaFoldDB" id="A0AAJ7XDZ3"/>
<gene>
    <name evidence="5" type="primary">LOC116954646</name>
</gene>
<dbReference type="InterPro" id="IPR042415">
    <property type="entry name" value="CNPY"/>
</dbReference>
<evidence type="ECO:0000256" key="1">
    <source>
        <dbReference type="ARBA" id="ARBA00007285"/>
    </source>
</evidence>
<dbReference type="GeneID" id="116954646"/>
<dbReference type="InterPro" id="IPR021852">
    <property type="entry name" value="DUF3456"/>
</dbReference>
<evidence type="ECO:0000313" key="5">
    <source>
        <dbReference type="RefSeq" id="XP_032831214.1"/>
    </source>
</evidence>